<comment type="subcellular location">
    <subcellularLocation>
        <location evidence="4">Cytoplasm</location>
        <location evidence="4">Cytosol</location>
    </subcellularLocation>
</comment>
<dbReference type="PANTHER" id="PTHR11260">
    <property type="entry name" value="GLUTATHIONE S-TRANSFERASE, GST, SUPERFAMILY, GST DOMAIN CONTAINING"/>
    <property type="match status" value="1"/>
</dbReference>
<dbReference type="InterPro" id="IPR040079">
    <property type="entry name" value="Glutathione_S-Trfase"/>
</dbReference>
<comment type="function">
    <text evidence="4">Is involved in the conjugation of reduced glutathione to a wide number of exogenous and endogenous hydrophobic electrophiles.</text>
</comment>
<gene>
    <name evidence="7" type="ORF">GIB67_037907</name>
</gene>
<dbReference type="AlphaFoldDB" id="A0A7J7LHC3"/>
<comment type="similarity">
    <text evidence="2">Belongs to the GST superfamily. Tau family.</text>
</comment>
<dbReference type="InterPro" id="IPR010987">
    <property type="entry name" value="Glutathione-S-Trfase_C-like"/>
</dbReference>
<dbReference type="GO" id="GO:0004364">
    <property type="term" value="F:glutathione transferase activity"/>
    <property type="evidence" value="ECO:0007669"/>
    <property type="project" value="UniProtKB-UniRule"/>
</dbReference>
<evidence type="ECO:0000256" key="2">
    <source>
        <dbReference type="ARBA" id="ARBA00025743"/>
    </source>
</evidence>
<dbReference type="Gene3D" id="3.40.30.10">
    <property type="entry name" value="Glutaredoxin"/>
    <property type="match status" value="1"/>
</dbReference>
<dbReference type="PROSITE" id="PS50404">
    <property type="entry name" value="GST_NTER"/>
    <property type="match status" value="1"/>
</dbReference>
<feature type="domain" description="GST N-terminal" evidence="5">
    <location>
        <begin position="5"/>
        <end position="86"/>
    </location>
</feature>
<dbReference type="SUPFAM" id="SSF47616">
    <property type="entry name" value="GST C-terminal domain-like"/>
    <property type="match status" value="1"/>
</dbReference>
<protein>
    <recommendedName>
        <fullName evidence="4">Glutathione S-transferase</fullName>
        <ecNumber evidence="4">2.5.1.18</ecNumber>
    </recommendedName>
</protein>
<dbReference type="InterPro" id="IPR004045">
    <property type="entry name" value="Glutathione_S-Trfase_N"/>
</dbReference>
<name>A0A7J7LHC3_9MAGN</name>
<dbReference type="EC" id="2.5.1.18" evidence="4"/>
<dbReference type="SUPFAM" id="SSF52833">
    <property type="entry name" value="Thioredoxin-like"/>
    <property type="match status" value="1"/>
</dbReference>
<dbReference type="PANTHER" id="PTHR11260:SF474">
    <property type="entry name" value="GLUTATHIONE TRANSFERASE"/>
    <property type="match status" value="1"/>
</dbReference>
<keyword evidence="4" id="KW-0963">Cytoplasm</keyword>
<dbReference type="Gene3D" id="1.20.1050.10">
    <property type="match status" value="1"/>
</dbReference>
<feature type="domain" description="GST C-terminal" evidence="6">
    <location>
        <begin position="91"/>
        <end position="222"/>
    </location>
</feature>
<comment type="caution">
    <text evidence="7">The sequence shown here is derived from an EMBL/GenBank/DDBJ whole genome shotgun (WGS) entry which is preliminary data.</text>
</comment>
<evidence type="ECO:0000313" key="7">
    <source>
        <dbReference type="EMBL" id="KAF6141939.1"/>
    </source>
</evidence>
<dbReference type="FunFam" id="3.40.30.10:FF:000044">
    <property type="entry name" value="Glutathione S-transferase GSTU6"/>
    <property type="match status" value="1"/>
</dbReference>
<dbReference type="SFLD" id="SFLDG01152">
    <property type="entry name" value="Main.3:_Omega-_and_Tau-like"/>
    <property type="match status" value="1"/>
</dbReference>
<accession>A0A7J7LHC3</accession>
<dbReference type="PROSITE" id="PS50405">
    <property type="entry name" value="GST_CTER"/>
    <property type="match status" value="1"/>
</dbReference>
<dbReference type="SFLD" id="SFLDS00019">
    <property type="entry name" value="Glutathione_Transferase_(cytos"/>
    <property type="match status" value="1"/>
</dbReference>
<evidence type="ECO:0000256" key="1">
    <source>
        <dbReference type="ARBA" id="ARBA00022679"/>
    </source>
</evidence>
<dbReference type="CDD" id="cd03058">
    <property type="entry name" value="GST_N_Tau"/>
    <property type="match status" value="1"/>
</dbReference>
<organism evidence="7 8">
    <name type="scientific">Kingdonia uniflora</name>
    <dbReference type="NCBI Taxonomy" id="39325"/>
    <lineage>
        <taxon>Eukaryota</taxon>
        <taxon>Viridiplantae</taxon>
        <taxon>Streptophyta</taxon>
        <taxon>Embryophyta</taxon>
        <taxon>Tracheophyta</taxon>
        <taxon>Spermatophyta</taxon>
        <taxon>Magnoliopsida</taxon>
        <taxon>Ranunculales</taxon>
        <taxon>Circaeasteraceae</taxon>
        <taxon>Kingdonia</taxon>
    </lineage>
</organism>
<dbReference type="GO" id="GO:0005829">
    <property type="term" value="C:cytosol"/>
    <property type="evidence" value="ECO:0007669"/>
    <property type="project" value="UniProtKB-SubCell"/>
</dbReference>
<evidence type="ECO:0000313" key="8">
    <source>
        <dbReference type="Proteomes" id="UP000541444"/>
    </source>
</evidence>
<dbReference type="Proteomes" id="UP000541444">
    <property type="component" value="Unassembled WGS sequence"/>
</dbReference>
<keyword evidence="8" id="KW-1185">Reference proteome</keyword>
<dbReference type="EMBL" id="JACGCM010002284">
    <property type="protein sequence ID" value="KAF6141939.1"/>
    <property type="molecule type" value="Genomic_DNA"/>
</dbReference>
<evidence type="ECO:0000259" key="5">
    <source>
        <dbReference type="PROSITE" id="PS50404"/>
    </source>
</evidence>
<evidence type="ECO:0000256" key="3">
    <source>
        <dbReference type="ARBA" id="ARBA00047960"/>
    </source>
</evidence>
<evidence type="ECO:0000259" key="6">
    <source>
        <dbReference type="PROSITE" id="PS50405"/>
    </source>
</evidence>
<sequence>MAKQEEVKLLGVWNSPFVCTVKWALKLKGVYYENIEEEDLLYSKSELLLRSNPIYKKVPVLLHNGKPVIESLNILEYIDETWPANQMMPQDPYERAMARFWAKFADEKFMTSSFEAFAASEEEKQKKAQVAAVECLRFLEEHLKGKPFFGGETIGYLDIAIGWIAHWLQVWEEAGSMKIMDPTKFPSINVWMKNFVESPVIKDDLPLRDKMVLVLQENRKTLADFYKM</sequence>
<reference evidence="7 8" key="1">
    <citation type="journal article" date="2020" name="IScience">
        <title>Genome Sequencing of the Endangered Kingdonia uniflora (Circaeasteraceae, Ranunculales) Reveals Potential Mechanisms of Evolutionary Specialization.</title>
        <authorList>
            <person name="Sun Y."/>
            <person name="Deng T."/>
            <person name="Zhang A."/>
            <person name="Moore M.J."/>
            <person name="Landis J.B."/>
            <person name="Lin N."/>
            <person name="Zhang H."/>
            <person name="Zhang X."/>
            <person name="Huang J."/>
            <person name="Zhang X."/>
            <person name="Sun H."/>
            <person name="Wang H."/>
        </authorList>
    </citation>
    <scope>NUCLEOTIDE SEQUENCE [LARGE SCALE GENOMIC DNA]</scope>
    <source>
        <strain evidence="7">TB1705</strain>
        <tissue evidence="7">Leaf</tissue>
    </source>
</reference>
<dbReference type="OrthoDB" id="4951845at2759"/>
<dbReference type="InterPro" id="IPR045074">
    <property type="entry name" value="GST_C_Tau"/>
</dbReference>
<dbReference type="CDD" id="cd03185">
    <property type="entry name" value="GST_C_Tau"/>
    <property type="match status" value="1"/>
</dbReference>
<dbReference type="InterPro" id="IPR036282">
    <property type="entry name" value="Glutathione-S-Trfase_C_sf"/>
</dbReference>
<dbReference type="Pfam" id="PF02798">
    <property type="entry name" value="GST_N"/>
    <property type="match status" value="1"/>
</dbReference>
<dbReference type="Pfam" id="PF13410">
    <property type="entry name" value="GST_C_2"/>
    <property type="match status" value="1"/>
</dbReference>
<dbReference type="InterPro" id="IPR036249">
    <property type="entry name" value="Thioredoxin-like_sf"/>
</dbReference>
<proteinExistence type="inferred from homology"/>
<comment type="catalytic activity">
    <reaction evidence="3 4">
        <text>RX + glutathione = an S-substituted glutathione + a halide anion + H(+)</text>
        <dbReference type="Rhea" id="RHEA:16437"/>
        <dbReference type="ChEBI" id="CHEBI:15378"/>
        <dbReference type="ChEBI" id="CHEBI:16042"/>
        <dbReference type="ChEBI" id="CHEBI:17792"/>
        <dbReference type="ChEBI" id="CHEBI:57925"/>
        <dbReference type="ChEBI" id="CHEBI:90779"/>
        <dbReference type="EC" id="2.5.1.18"/>
    </reaction>
</comment>
<dbReference type="SFLD" id="SFLDG00358">
    <property type="entry name" value="Main_(cytGST)"/>
    <property type="match status" value="1"/>
</dbReference>
<evidence type="ECO:0000256" key="4">
    <source>
        <dbReference type="RuleBase" id="RU369102"/>
    </source>
</evidence>
<dbReference type="InterPro" id="IPR045073">
    <property type="entry name" value="Omega/Tau-like"/>
</dbReference>
<keyword evidence="1 4" id="KW-0808">Transferase</keyword>
<dbReference type="FunFam" id="1.20.1050.10:FF:000012">
    <property type="entry name" value="Tau class glutathione S-transferase"/>
    <property type="match status" value="1"/>
</dbReference>
<dbReference type="GO" id="GO:0006749">
    <property type="term" value="P:glutathione metabolic process"/>
    <property type="evidence" value="ECO:0007669"/>
    <property type="project" value="InterPro"/>
</dbReference>